<dbReference type="GO" id="GO:0019901">
    <property type="term" value="F:protein kinase binding"/>
    <property type="evidence" value="ECO:0007669"/>
    <property type="project" value="TreeGrafter"/>
</dbReference>
<dbReference type="GO" id="GO:0007165">
    <property type="term" value="P:signal transduction"/>
    <property type="evidence" value="ECO:0007669"/>
    <property type="project" value="TreeGrafter"/>
</dbReference>
<dbReference type="Gene3D" id="3.30.870.10">
    <property type="entry name" value="Endonuclease Chain A"/>
    <property type="match status" value="1"/>
</dbReference>
<accession>A0A401PTW8</accession>
<sequence>MDEFTDQNIFEDLTEACYRRRIPVYIILDEGNLKYFLEMCKKMELSELMVRYLRVRSIAGIGLYFEPGYIKGDLNQKFMIVDGDKVLSGSYR</sequence>
<comment type="similarity">
    <text evidence="1">Belongs to the FAM83 family.</text>
</comment>
<evidence type="ECO:0000259" key="2">
    <source>
        <dbReference type="Pfam" id="PF07894"/>
    </source>
</evidence>
<dbReference type="Proteomes" id="UP000288216">
    <property type="component" value="Unassembled WGS sequence"/>
</dbReference>
<reference evidence="3 4" key="1">
    <citation type="journal article" date="2018" name="Nat. Ecol. Evol.">
        <title>Shark genomes provide insights into elasmobranch evolution and the origin of vertebrates.</title>
        <authorList>
            <person name="Hara Y"/>
            <person name="Yamaguchi K"/>
            <person name="Onimaru K"/>
            <person name="Kadota M"/>
            <person name="Koyanagi M"/>
            <person name="Keeley SD"/>
            <person name="Tatsumi K"/>
            <person name="Tanaka K"/>
            <person name="Motone F"/>
            <person name="Kageyama Y"/>
            <person name="Nozu R"/>
            <person name="Adachi N"/>
            <person name="Nishimura O"/>
            <person name="Nakagawa R"/>
            <person name="Tanegashima C"/>
            <person name="Kiyatake I"/>
            <person name="Matsumoto R"/>
            <person name="Murakumo K"/>
            <person name="Nishida K"/>
            <person name="Terakita A"/>
            <person name="Kuratani S"/>
            <person name="Sato K"/>
            <person name="Hyodo S Kuraku.S."/>
        </authorList>
    </citation>
    <scope>NUCLEOTIDE SEQUENCE [LARGE SCALE GENOMIC DNA]</scope>
</reference>
<organism evidence="3 4">
    <name type="scientific">Scyliorhinus torazame</name>
    <name type="common">Cloudy catshark</name>
    <name type="synonym">Catulus torazame</name>
    <dbReference type="NCBI Taxonomy" id="75743"/>
    <lineage>
        <taxon>Eukaryota</taxon>
        <taxon>Metazoa</taxon>
        <taxon>Chordata</taxon>
        <taxon>Craniata</taxon>
        <taxon>Vertebrata</taxon>
        <taxon>Chondrichthyes</taxon>
        <taxon>Elasmobranchii</taxon>
        <taxon>Galeomorphii</taxon>
        <taxon>Galeoidea</taxon>
        <taxon>Carcharhiniformes</taxon>
        <taxon>Scyliorhinidae</taxon>
        <taxon>Scyliorhinus</taxon>
    </lineage>
</organism>
<dbReference type="PANTHER" id="PTHR16181">
    <property type="entry name" value="PROTEIN FAM83A-RELATED"/>
    <property type="match status" value="1"/>
</dbReference>
<dbReference type="STRING" id="75743.A0A401PTW8"/>
<evidence type="ECO:0000256" key="1">
    <source>
        <dbReference type="ARBA" id="ARBA00006937"/>
    </source>
</evidence>
<gene>
    <name evidence="3" type="ORF">scyTo_0019161</name>
</gene>
<dbReference type="Pfam" id="PF07894">
    <property type="entry name" value="SACK1"/>
    <property type="match status" value="1"/>
</dbReference>
<dbReference type="InterPro" id="IPR050944">
    <property type="entry name" value="FAM83"/>
</dbReference>
<dbReference type="OMA" id="RITGRMQ"/>
<keyword evidence="4" id="KW-1185">Reference proteome</keyword>
<feature type="domain" description="Scaffolding anchor of CK1" evidence="2">
    <location>
        <begin position="1"/>
        <end position="91"/>
    </location>
</feature>
<dbReference type="EMBL" id="BFAA01013985">
    <property type="protein sequence ID" value="GCB76571.1"/>
    <property type="molecule type" value="Genomic_DNA"/>
</dbReference>
<name>A0A401PTW8_SCYTO</name>
<comment type="caution">
    <text evidence="3">The sequence shown here is derived from an EMBL/GenBank/DDBJ whole genome shotgun (WGS) entry which is preliminary data.</text>
</comment>
<evidence type="ECO:0000313" key="4">
    <source>
        <dbReference type="Proteomes" id="UP000288216"/>
    </source>
</evidence>
<protein>
    <recommendedName>
        <fullName evidence="2">Scaffolding anchor of CK1 domain-containing protein</fullName>
    </recommendedName>
</protein>
<dbReference type="SUPFAM" id="SSF56024">
    <property type="entry name" value="Phospholipase D/nuclease"/>
    <property type="match status" value="1"/>
</dbReference>
<evidence type="ECO:0000313" key="3">
    <source>
        <dbReference type="EMBL" id="GCB76571.1"/>
    </source>
</evidence>
<proteinExistence type="inferred from homology"/>
<dbReference type="OrthoDB" id="6103632at2759"/>
<dbReference type="InterPro" id="IPR012461">
    <property type="entry name" value="SACK1"/>
</dbReference>
<dbReference type="AlphaFoldDB" id="A0A401PTW8"/>
<dbReference type="PANTHER" id="PTHR16181:SF29">
    <property type="entry name" value="PROTEIN FAM83A-RELATED"/>
    <property type="match status" value="1"/>
</dbReference>